<dbReference type="OrthoDB" id="5358987at2"/>
<sequence>MGKSIEEKHREMLDRDPGYALEYARMEEEFQFVRELIRARVRAGMTQQQVADKMGTTQSTVARLESGGTMPSLRSLQKYAWATGSKVKISLEG</sequence>
<feature type="domain" description="HTH cro/C1-type" evidence="1">
    <location>
        <begin position="36"/>
        <end position="90"/>
    </location>
</feature>
<gene>
    <name evidence="2" type="ORF">Dthio_PD0013</name>
</gene>
<organism evidence="2 3">
    <name type="scientific">Desulfonatronospira thiodismutans ASO3-1</name>
    <dbReference type="NCBI Taxonomy" id="555779"/>
    <lineage>
        <taxon>Bacteria</taxon>
        <taxon>Pseudomonadati</taxon>
        <taxon>Thermodesulfobacteriota</taxon>
        <taxon>Desulfovibrionia</taxon>
        <taxon>Desulfovibrionales</taxon>
        <taxon>Desulfonatronovibrionaceae</taxon>
        <taxon>Desulfonatronospira</taxon>
    </lineage>
</organism>
<dbReference type="eggNOG" id="COG3620">
    <property type="taxonomic scope" value="Bacteria"/>
</dbReference>
<name>D6SUX4_9BACT</name>
<dbReference type="Proteomes" id="UP000005496">
    <property type="component" value="Unassembled WGS sequence"/>
</dbReference>
<comment type="caution">
    <text evidence="2">The sequence shown here is derived from an EMBL/GenBank/DDBJ whole genome shotgun (WGS) entry which is preliminary data.</text>
</comment>
<dbReference type="SMART" id="SM00530">
    <property type="entry name" value="HTH_XRE"/>
    <property type="match status" value="1"/>
</dbReference>
<dbReference type="AlphaFoldDB" id="D6SUX4"/>
<dbReference type="Pfam" id="PF01381">
    <property type="entry name" value="HTH_3"/>
    <property type="match status" value="1"/>
</dbReference>
<dbReference type="SUPFAM" id="SSF47413">
    <property type="entry name" value="lambda repressor-like DNA-binding domains"/>
    <property type="match status" value="1"/>
</dbReference>
<accession>D6SUX4</accession>
<dbReference type="RefSeq" id="WP_008871829.1">
    <property type="nucleotide sequence ID" value="NZ_ACJN02000005.1"/>
</dbReference>
<dbReference type="GO" id="GO:0003677">
    <property type="term" value="F:DNA binding"/>
    <property type="evidence" value="ECO:0007669"/>
    <property type="project" value="InterPro"/>
</dbReference>
<keyword evidence="3" id="KW-1185">Reference proteome</keyword>
<proteinExistence type="predicted"/>
<dbReference type="Gene3D" id="1.10.260.40">
    <property type="entry name" value="lambda repressor-like DNA-binding domains"/>
    <property type="match status" value="1"/>
</dbReference>
<evidence type="ECO:0000313" key="3">
    <source>
        <dbReference type="Proteomes" id="UP000005496"/>
    </source>
</evidence>
<reference evidence="2" key="1">
    <citation type="submission" date="2010-05" db="EMBL/GenBank/DDBJ databases">
        <title>The draft genome of Desulfonatronospira thiodismutans ASO3-1.</title>
        <authorList>
            <consortium name="US DOE Joint Genome Institute (JGI-PGF)"/>
            <person name="Lucas S."/>
            <person name="Copeland A."/>
            <person name="Lapidus A."/>
            <person name="Cheng J.-F."/>
            <person name="Bruce D."/>
            <person name="Goodwin L."/>
            <person name="Pitluck S."/>
            <person name="Chertkov O."/>
            <person name="Brettin T."/>
            <person name="Detter J.C."/>
            <person name="Han C."/>
            <person name="Land M.L."/>
            <person name="Hauser L."/>
            <person name="Kyrpides N."/>
            <person name="Mikhailova N."/>
            <person name="Muyzer G."/>
            <person name="Woyke T."/>
        </authorList>
    </citation>
    <scope>NUCLEOTIDE SEQUENCE [LARGE SCALE GENOMIC DNA]</scope>
    <source>
        <strain evidence="2">ASO3-1</strain>
    </source>
</reference>
<dbReference type="InterPro" id="IPR001387">
    <property type="entry name" value="Cro/C1-type_HTH"/>
</dbReference>
<dbReference type="EMBL" id="ACJN02000005">
    <property type="protein sequence ID" value="EFI32730.1"/>
    <property type="molecule type" value="Genomic_DNA"/>
</dbReference>
<dbReference type="InterPro" id="IPR010982">
    <property type="entry name" value="Lambda_DNA-bd_dom_sf"/>
</dbReference>
<evidence type="ECO:0000313" key="2">
    <source>
        <dbReference type="EMBL" id="EFI32730.1"/>
    </source>
</evidence>
<protein>
    <submittedName>
        <fullName evidence="2">Transcriptional regulator, XRE family</fullName>
    </submittedName>
</protein>
<evidence type="ECO:0000259" key="1">
    <source>
        <dbReference type="PROSITE" id="PS50943"/>
    </source>
</evidence>
<dbReference type="PROSITE" id="PS50943">
    <property type="entry name" value="HTH_CROC1"/>
    <property type="match status" value="1"/>
</dbReference>
<dbReference type="CDD" id="cd00093">
    <property type="entry name" value="HTH_XRE"/>
    <property type="match status" value="1"/>
</dbReference>